<dbReference type="InterPro" id="IPR011004">
    <property type="entry name" value="Trimer_LpxA-like_sf"/>
</dbReference>
<reference evidence="5" key="1">
    <citation type="journal article" date="2019" name="Int. J. Syst. Evol. Microbiol.">
        <title>The Global Catalogue of Microorganisms (GCM) 10K type strain sequencing project: providing services to taxonomists for standard genome sequencing and annotation.</title>
        <authorList>
            <consortium name="The Broad Institute Genomics Platform"/>
            <consortium name="The Broad Institute Genome Sequencing Center for Infectious Disease"/>
            <person name="Wu L."/>
            <person name="Ma J."/>
        </authorList>
    </citation>
    <scope>NUCLEOTIDE SEQUENCE [LARGE SCALE GENOMIC DNA]</scope>
    <source>
        <strain evidence="5">JCM 31920</strain>
    </source>
</reference>
<evidence type="ECO:0000256" key="1">
    <source>
        <dbReference type="ARBA" id="ARBA00022605"/>
    </source>
</evidence>
<evidence type="ECO:0008006" key="6">
    <source>
        <dbReference type="Google" id="ProtNLM"/>
    </source>
</evidence>
<dbReference type="EMBL" id="BAABEY010000036">
    <property type="protein sequence ID" value="GAA4446771.1"/>
    <property type="molecule type" value="Genomic_DNA"/>
</dbReference>
<gene>
    <name evidence="4" type="ORF">GCM10023091_40540</name>
</gene>
<proteinExistence type="predicted"/>
<dbReference type="InterPro" id="IPR045304">
    <property type="entry name" value="LbH_SAT"/>
</dbReference>
<organism evidence="4 5">
    <name type="scientific">Ravibacter arvi</name>
    <dbReference type="NCBI Taxonomy" id="2051041"/>
    <lineage>
        <taxon>Bacteria</taxon>
        <taxon>Pseudomonadati</taxon>
        <taxon>Bacteroidota</taxon>
        <taxon>Cytophagia</taxon>
        <taxon>Cytophagales</taxon>
        <taxon>Spirosomataceae</taxon>
        <taxon>Ravibacter</taxon>
    </lineage>
</organism>
<dbReference type="RefSeq" id="WP_345032613.1">
    <property type="nucleotide sequence ID" value="NZ_BAABEY010000036.1"/>
</dbReference>
<name>A0ABP8MBN1_9BACT</name>
<dbReference type="PANTHER" id="PTHR42811">
    <property type="entry name" value="SERINE ACETYLTRANSFERASE"/>
    <property type="match status" value="1"/>
</dbReference>
<sequence>MTESTDIIAIWNMTPEAKAAFFEQLNKGNSRFRYSLPSRKDSGQYVQSLIDYLFPSSSDCECRFASNRKELHDTFEKLSYKLECLIRPISPLLDGTIEQTVSNFNACLPDIYEKLLEDAQSITDNDPASQGIEEVVGIYPGFMAIATYRIAHALAGLKVPFLPRMFTEYAHSQTGIDIHPHAVIGRSFFIDHGTGIVIGETAEIGNHVKIYQGVTLGATHVSKTMAATKRHPTIQDNVVIYANAIILGGDTVIGHDTIVGGNAWVTHSIPPYSQVYQRSATEIRTHQPA</sequence>
<evidence type="ECO:0000256" key="3">
    <source>
        <dbReference type="ARBA" id="ARBA00023315"/>
    </source>
</evidence>
<dbReference type="Gene3D" id="2.160.10.10">
    <property type="entry name" value="Hexapeptide repeat proteins"/>
    <property type="match status" value="1"/>
</dbReference>
<keyword evidence="3" id="KW-0012">Acyltransferase</keyword>
<dbReference type="Proteomes" id="UP001501508">
    <property type="component" value="Unassembled WGS sequence"/>
</dbReference>
<dbReference type="InterPro" id="IPR042122">
    <property type="entry name" value="Ser_AcTrfase_N_sf"/>
</dbReference>
<comment type="caution">
    <text evidence="4">The sequence shown here is derived from an EMBL/GenBank/DDBJ whole genome shotgun (WGS) entry which is preliminary data.</text>
</comment>
<evidence type="ECO:0000256" key="2">
    <source>
        <dbReference type="ARBA" id="ARBA00022679"/>
    </source>
</evidence>
<accession>A0ABP8MBN1</accession>
<evidence type="ECO:0000313" key="5">
    <source>
        <dbReference type="Proteomes" id="UP001501508"/>
    </source>
</evidence>
<dbReference type="NCBIfam" id="NF041874">
    <property type="entry name" value="EPS_EpsC"/>
    <property type="match status" value="1"/>
</dbReference>
<keyword evidence="2" id="KW-0808">Transferase</keyword>
<keyword evidence="1" id="KW-0028">Amino-acid biosynthesis</keyword>
<dbReference type="CDD" id="cd03354">
    <property type="entry name" value="LbH_SAT"/>
    <property type="match status" value="1"/>
</dbReference>
<dbReference type="SUPFAM" id="SSF51161">
    <property type="entry name" value="Trimeric LpxA-like enzymes"/>
    <property type="match status" value="1"/>
</dbReference>
<dbReference type="InterPro" id="IPR053376">
    <property type="entry name" value="Serine_acetyltransferase"/>
</dbReference>
<keyword evidence="5" id="KW-1185">Reference proteome</keyword>
<evidence type="ECO:0000313" key="4">
    <source>
        <dbReference type="EMBL" id="GAA4446771.1"/>
    </source>
</evidence>
<protein>
    <recommendedName>
        <fullName evidence="6">Serine O-acetyltransferase</fullName>
    </recommendedName>
</protein>
<dbReference type="Gene3D" id="1.10.3130.10">
    <property type="entry name" value="serine acetyltransferase, domain 1"/>
    <property type="match status" value="1"/>
</dbReference>